<dbReference type="SUPFAM" id="SSF103473">
    <property type="entry name" value="MFS general substrate transporter"/>
    <property type="match status" value="1"/>
</dbReference>
<feature type="transmembrane region" description="Helical" evidence="5">
    <location>
        <begin position="521"/>
        <end position="540"/>
    </location>
</feature>
<feature type="non-terminal residue" evidence="7">
    <location>
        <position position="1"/>
    </location>
</feature>
<protein>
    <recommendedName>
        <fullName evidence="6">Major facilitator superfamily (MFS) profile domain-containing protein</fullName>
    </recommendedName>
</protein>
<feature type="domain" description="Major facilitator superfamily (MFS) profile" evidence="6">
    <location>
        <begin position="171"/>
        <end position="584"/>
    </location>
</feature>
<feature type="transmembrane region" description="Helical" evidence="5">
    <location>
        <begin position="560"/>
        <end position="580"/>
    </location>
</feature>
<dbReference type="InterPro" id="IPR020846">
    <property type="entry name" value="MFS_dom"/>
</dbReference>
<feature type="transmembrane region" description="Helical" evidence="5">
    <location>
        <begin position="340"/>
        <end position="360"/>
    </location>
</feature>
<feature type="transmembrane region" description="Helical" evidence="5">
    <location>
        <begin position="238"/>
        <end position="258"/>
    </location>
</feature>
<dbReference type="Gene3D" id="1.20.1250.20">
    <property type="entry name" value="MFS general substrate transporter like domains"/>
    <property type="match status" value="1"/>
</dbReference>
<dbReference type="GO" id="GO:0046943">
    <property type="term" value="F:carboxylic acid transmembrane transporter activity"/>
    <property type="evidence" value="ECO:0007669"/>
    <property type="project" value="TreeGrafter"/>
</dbReference>
<comment type="subcellular location">
    <subcellularLocation>
        <location evidence="1">Membrane</location>
        <topology evidence="1">Multi-pass membrane protein</topology>
    </subcellularLocation>
</comment>
<evidence type="ECO:0000313" key="7">
    <source>
        <dbReference type="EMBL" id="KAG2185478.1"/>
    </source>
</evidence>
<dbReference type="PANTHER" id="PTHR23508">
    <property type="entry name" value="CARBOXYLIC ACID TRANSPORTER PROTEIN HOMOLOG"/>
    <property type="match status" value="1"/>
</dbReference>
<dbReference type="PANTHER" id="PTHR23508:SF10">
    <property type="entry name" value="CARBOXYLIC ACID TRANSPORTER PROTEIN HOMOLOG"/>
    <property type="match status" value="1"/>
</dbReference>
<feature type="transmembrane region" description="Helical" evidence="5">
    <location>
        <begin position="389"/>
        <end position="410"/>
    </location>
</feature>
<keyword evidence="4 5" id="KW-0472">Membrane</keyword>
<dbReference type="PROSITE" id="PS00216">
    <property type="entry name" value="SUGAR_TRANSPORT_1"/>
    <property type="match status" value="1"/>
</dbReference>
<organism evidence="7 8">
    <name type="scientific">Umbelopsis vinacea</name>
    <dbReference type="NCBI Taxonomy" id="44442"/>
    <lineage>
        <taxon>Eukaryota</taxon>
        <taxon>Fungi</taxon>
        <taxon>Fungi incertae sedis</taxon>
        <taxon>Mucoromycota</taxon>
        <taxon>Mucoromycotina</taxon>
        <taxon>Umbelopsidomycetes</taxon>
        <taxon>Umbelopsidales</taxon>
        <taxon>Umbelopsidaceae</taxon>
        <taxon>Umbelopsis</taxon>
    </lineage>
</organism>
<comment type="caution">
    <text evidence="7">The sequence shown here is derived from an EMBL/GenBank/DDBJ whole genome shotgun (WGS) entry which is preliminary data.</text>
</comment>
<evidence type="ECO:0000259" key="6">
    <source>
        <dbReference type="PROSITE" id="PS50850"/>
    </source>
</evidence>
<dbReference type="InterPro" id="IPR005829">
    <property type="entry name" value="Sugar_transporter_CS"/>
</dbReference>
<evidence type="ECO:0000256" key="1">
    <source>
        <dbReference type="ARBA" id="ARBA00004141"/>
    </source>
</evidence>
<name>A0A8H7Q418_9FUNG</name>
<feature type="transmembrane region" description="Helical" evidence="5">
    <location>
        <begin position="461"/>
        <end position="480"/>
    </location>
</feature>
<keyword evidence="2 5" id="KW-0812">Transmembrane</keyword>
<evidence type="ECO:0000256" key="3">
    <source>
        <dbReference type="ARBA" id="ARBA00022989"/>
    </source>
</evidence>
<sequence>MASSMNAEARSVKNSEMRLPLDSGGDKFSWDYQHGELMSTGVGEDFVRDANVPADVRGRRKKLIKQVMRLLVDSSSFMVKRFTEVMAVEPAKFFSLYSPARALLPSDDRLSSTIIILSSFRISHMSTGDIPENLMVSGPEKQAGLDIIHNETRTETIDSTTPAEKTSQTTSLIFAGIALGSDGYQANAIGAVSSFLGQIYGSTYDSLSSTRVSNAMLIGDIVGQIGFGYLIDRVGRKFGILACTAFVCLGIILATASSGFTPQGLFWMLCIARGVTGVGVGGEYPCCSTATNESAEESGRSRGFWLVICGNFIIDCGFLLGTIVPVILLAICGENALEPAWRLTLGLGLILPVTVLYFRLKMLNSKMYRKEAMQHNVPYGLIFKHYWKYLVASGGIWFLYDFISYSFGIFSDLILAEAVPDNTLMQTLQWNIVLNVFYPFGALAGAFVVDKWGRKNTMAAGFFIQAAFGIAIGASAPQLIKVFPLFVIMYGIFLFFGEFGPGDCTILVASEIYPTAIRGQMMGLSAAIGKAGAAIGTQVFKPILAALKETTGDSVKAQGYLFIIGSCIAILGGILTVWLVPEMSKDSMADNDAKFRQLLIDNGYDIAQLGLHDTHPQDVKAGLESAEDET</sequence>
<dbReference type="PROSITE" id="PS50850">
    <property type="entry name" value="MFS"/>
    <property type="match status" value="1"/>
</dbReference>
<evidence type="ECO:0000256" key="2">
    <source>
        <dbReference type="ARBA" id="ARBA00022692"/>
    </source>
</evidence>
<evidence type="ECO:0000313" key="8">
    <source>
        <dbReference type="Proteomes" id="UP000612746"/>
    </source>
</evidence>
<proteinExistence type="predicted"/>
<dbReference type="GO" id="GO:0005886">
    <property type="term" value="C:plasma membrane"/>
    <property type="evidence" value="ECO:0007669"/>
    <property type="project" value="TreeGrafter"/>
</dbReference>
<keyword evidence="8" id="KW-1185">Reference proteome</keyword>
<keyword evidence="3 5" id="KW-1133">Transmembrane helix</keyword>
<dbReference type="AlphaFoldDB" id="A0A8H7Q418"/>
<dbReference type="InterPro" id="IPR005828">
    <property type="entry name" value="MFS_sugar_transport-like"/>
</dbReference>
<evidence type="ECO:0000256" key="5">
    <source>
        <dbReference type="SAM" id="Phobius"/>
    </source>
</evidence>
<dbReference type="Proteomes" id="UP000612746">
    <property type="component" value="Unassembled WGS sequence"/>
</dbReference>
<dbReference type="EMBL" id="JAEPRA010000005">
    <property type="protein sequence ID" value="KAG2185478.1"/>
    <property type="molecule type" value="Genomic_DNA"/>
</dbReference>
<feature type="transmembrane region" description="Helical" evidence="5">
    <location>
        <begin position="430"/>
        <end position="449"/>
    </location>
</feature>
<feature type="transmembrane region" description="Helical" evidence="5">
    <location>
        <begin position="486"/>
        <end position="509"/>
    </location>
</feature>
<evidence type="ECO:0000256" key="4">
    <source>
        <dbReference type="ARBA" id="ARBA00023136"/>
    </source>
</evidence>
<reference evidence="7" key="1">
    <citation type="submission" date="2020-12" db="EMBL/GenBank/DDBJ databases">
        <title>Metabolic potential, ecology and presence of endohyphal bacteria is reflected in genomic diversity of Mucoromycotina.</title>
        <authorList>
            <person name="Muszewska A."/>
            <person name="Okrasinska A."/>
            <person name="Steczkiewicz K."/>
            <person name="Drgas O."/>
            <person name="Orlowska M."/>
            <person name="Perlinska-Lenart U."/>
            <person name="Aleksandrzak-Piekarczyk T."/>
            <person name="Szatraj K."/>
            <person name="Zielenkiewicz U."/>
            <person name="Pilsyk S."/>
            <person name="Malc E."/>
            <person name="Mieczkowski P."/>
            <person name="Kruszewska J.S."/>
            <person name="Biernat P."/>
            <person name="Pawlowska J."/>
        </authorList>
    </citation>
    <scope>NUCLEOTIDE SEQUENCE</scope>
    <source>
        <strain evidence="7">WA0000051536</strain>
    </source>
</reference>
<dbReference type="OrthoDB" id="2261376at2759"/>
<dbReference type="InterPro" id="IPR036259">
    <property type="entry name" value="MFS_trans_sf"/>
</dbReference>
<gene>
    <name evidence="7" type="ORF">INT44_002269</name>
</gene>
<dbReference type="Pfam" id="PF00083">
    <property type="entry name" value="Sugar_tr"/>
    <property type="match status" value="2"/>
</dbReference>
<accession>A0A8H7Q418</accession>
<feature type="transmembrane region" description="Helical" evidence="5">
    <location>
        <begin position="264"/>
        <end position="282"/>
    </location>
</feature>
<feature type="transmembrane region" description="Helical" evidence="5">
    <location>
        <begin position="303"/>
        <end position="328"/>
    </location>
</feature>